<accession>A0A0D8XVH7</accession>
<reference evidence="2" key="2">
    <citation type="journal article" date="2016" name="Sci. Rep.">
        <title>Dictyocaulus viviparus genome, variome and transcriptome elucidate lungworm biology and support future intervention.</title>
        <authorList>
            <person name="McNulty S.N."/>
            <person name="Strube C."/>
            <person name="Rosa B.A."/>
            <person name="Martin J.C."/>
            <person name="Tyagi R."/>
            <person name="Choi Y.J."/>
            <person name="Wang Q."/>
            <person name="Hallsworth Pepin K."/>
            <person name="Zhang X."/>
            <person name="Ozersky P."/>
            <person name="Wilson R.K."/>
            <person name="Sternberg P.W."/>
            <person name="Gasser R.B."/>
            <person name="Mitreva M."/>
        </authorList>
    </citation>
    <scope>NUCLEOTIDE SEQUENCE [LARGE SCALE GENOMIC DNA]</scope>
    <source>
        <strain evidence="2">HannoverDv2000</strain>
    </source>
</reference>
<evidence type="ECO:0000313" key="2">
    <source>
        <dbReference type="Proteomes" id="UP000053766"/>
    </source>
</evidence>
<gene>
    <name evidence="1" type="ORF">DICVIV_07566</name>
</gene>
<reference evidence="1 2" key="1">
    <citation type="submission" date="2013-11" db="EMBL/GenBank/DDBJ databases">
        <title>Draft genome of the bovine lungworm Dictyocaulus viviparus.</title>
        <authorList>
            <person name="Mitreva M."/>
        </authorList>
    </citation>
    <scope>NUCLEOTIDE SEQUENCE [LARGE SCALE GENOMIC DNA]</scope>
    <source>
        <strain evidence="1 2">HannoverDv2000</strain>
    </source>
</reference>
<name>A0A0D8XVH7_DICVI</name>
<dbReference type="EMBL" id="KN716356">
    <property type="protein sequence ID" value="KJH46356.1"/>
    <property type="molecule type" value="Genomic_DNA"/>
</dbReference>
<sequence length="225" mass="25439">MTDSHITKHQGKITCTTLLLLLKYIDISNSIVQTLMFGREVIAGSSCQHSIARCEAANECRWHLGELRVRCASSSCRRTECAAFLVIVLNQILICDSILAVTATFCEIRAILIGGIDDVLPLLSRRFSMCTTATKFDEMAHTVSFNDFTRAGNHLSKMPIFDFINCDNVHRSYAKVQPRLSMSLFCRIDLLDTRVITFMSTFTEKDYVNIVLFKLTTSVLRDEHL</sequence>
<dbReference type="AlphaFoldDB" id="A0A0D8XVH7"/>
<keyword evidence="2" id="KW-1185">Reference proteome</keyword>
<dbReference type="OrthoDB" id="5875848at2759"/>
<evidence type="ECO:0000313" key="1">
    <source>
        <dbReference type="EMBL" id="KJH46356.1"/>
    </source>
</evidence>
<proteinExistence type="predicted"/>
<organism evidence="1 2">
    <name type="scientific">Dictyocaulus viviparus</name>
    <name type="common">Bovine lungworm</name>
    <dbReference type="NCBI Taxonomy" id="29172"/>
    <lineage>
        <taxon>Eukaryota</taxon>
        <taxon>Metazoa</taxon>
        <taxon>Ecdysozoa</taxon>
        <taxon>Nematoda</taxon>
        <taxon>Chromadorea</taxon>
        <taxon>Rhabditida</taxon>
        <taxon>Rhabditina</taxon>
        <taxon>Rhabditomorpha</taxon>
        <taxon>Strongyloidea</taxon>
        <taxon>Metastrongylidae</taxon>
        <taxon>Dictyocaulus</taxon>
    </lineage>
</organism>
<dbReference type="Proteomes" id="UP000053766">
    <property type="component" value="Unassembled WGS sequence"/>
</dbReference>
<protein>
    <submittedName>
        <fullName evidence="1">Uncharacterized protein</fullName>
    </submittedName>
</protein>